<evidence type="ECO:0000256" key="2">
    <source>
        <dbReference type="ARBA" id="ARBA00011028"/>
    </source>
</evidence>
<feature type="compositionally biased region" description="Basic and acidic residues" evidence="7">
    <location>
        <begin position="154"/>
        <end position="166"/>
    </location>
</feature>
<dbReference type="Proteomes" id="UP000019805">
    <property type="component" value="Chromosome"/>
</dbReference>
<dbReference type="RefSeq" id="WP_052355642.1">
    <property type="nucleotide sequence ID" value="NZ_HG916765.1"/>
</dbReference>
<reference evidence="9 10" key="1">
    <citation type="journal article" date="2014" name="BMC Microbiol.">
        <title>The oxygen-independent metabolism of cyclic monoterpenes in Castellaniella defragrans 65Phen.</title>
        <authorList>
            <person name="Petasch J."/>
            <person name="Disch E.M."/>
            <person name="Markert S."/>
            <person name="Becher D."/>
            <person name="Schweder T."/>
            <person name="Huttel B."/>
            <person name="Reinhardt R."/>
            <person name="Harder J."/>
        </authorList>
    </citation>
    <scope>NUCLEOTIDE SEQUENCE [LARGE SCALE GENOMIC DNA]</scope>
    <source>
        <strain evidence="9">65Phen</strain>
    </source>
</reference>
<evidence type="ECO:0000256" key="6">
    <source>
        <dbReference type="RuleBase" id="RU003512"/>
    </source>
</evidence>
<organism evidence="9 10">
    <name type="scientific">Castellaniella defragrans (strain DSM 12143 / CCUG 39792 / 65Phen)</name>
    <name type="common">Alcaligenes defragrans</name>
    <dbReference type="NCBI Taxonomy" id="1437824"/>
    <lineage>
        <taxon>Bacteria</taxon>
        <taxon>Pseudomonadati</taxon>
        <taxon>Pseudomonadota</taxon>
        <taxon>Betaproteobacteria</taxon>
        <taxon>Burkholderiales</taxon>
        <taxon>Alcaligenaceae</taxon>
        <taxon>Castellaniella</taxon>
    </lineage>
</organism>
<dbReference type="Pfam" id="PF01297">
    <property type="entry name" value="ZnuA"/>
    <property type="match status" value="1"/>
</dbReference>
<keyword evidence="5 8" id="KW-0732">Signal</keyword>
<evidence type="ECO:0000256" key="4">
    <source>
        <dbReference type="ARBA" id="ARBA00022723"/>
    </source>
</evidence>
<dbReference type="STRING" id="1437824.BN940_06086"/>
<feature type="compositionally biased region" description="Basic and acidic residues" evidence="7">
    <location>
        <begin position="131"/>
        <end position="146"/>
    </location>
</feature>
<dbReference type="GO" id="GO:0007155">
    <property type="term" value="P:cell adhesion"/>
    <property type="evidence" value="ECO:0007669"/>
    <property type="project" value="InterPro"/>
</dbReference>
<dbReference type="KEGG" id="cdn:BN940_06086"/>
<feature type="signal peptide" evidence="8">
    <location>
        <begin position="1"/>
        <end position="34"/>
    </location>
</feature>
<dbReference type="SUPFAM" id="SSF53807">
    <property type="entry name" value="Helical backbone' metal receptor"/>
    <property type="match status" value="1"/>
</dbReference>
<dbReference type="EMBL" id="HG916765">
    <property type="protein sequence ID" value="CDM23686.1"/>
    <property type="molecule type" value="Genomic_DNA"/>
</dbReference>
<dbReference type="PANTHER" id="PTHR42953:SF1">
    <property type="entry name" value="METAL-BINDING PROTEIN HI_0362-RELATED"/>
    <property type="match status" value="1"/>
</dbReference>
<evidence type="ECO:0000256" key="8">
    <source>
        <dbReference type="SAM" id="SignalP"/>
    </source>
</evidence>
<feature type="chain" id="PRO_5004914909" evidence="8">
    <location>
        <begin position="35"/>
        <end position="350"/>
    </location>
</feature>
<protein>
    <submittedName>
        <fullName evidence="9">Zinc ABC transporter, periplasmic-binding protein ZnuA</fullName>
    </submittedName>
</protein>
<evidence type="ECO:0000256" key="1">
    <source>
        <dbReference type="ARBA" id="ARBA00004196"/>
    </source>
</evidence>
<sequence>MSALISTPLSTRKKLAALAGIAMLACLGPARAGAAELRVVSTFSILSDLAKNVGGDRIALTTLVGPNGDAHTYEPRPADLKALGAADVILANGLQLEGFLPGLMQASGARAPVAALTDGITPRLNEEEDHDHDHEGQDEDHDHGDVHGGGQGHEQAHEHEHEQAHEHGHHHHGKYDPHTWQTVPNARIYVSNIARAFCAADRQGCPAYEANARAYDGKLAALQAELEAAIAGIPADRRTIITPHDAFAYFGQAYGFKFEAPQGMSTDSEASASGVAALVRQVREEKAAALFLENISNPRLVEQISKETGVKVGGKLYSDALSGPDGPAATYIDMMRHNVRTIRDAVLASR</sequence>
<dbReference type="Gene3D" id="3.40.50.1980">
    <property type="entry name" value="Nitrogenase molybdenum iron protein domain"/>
    <property type="match status" value="3"/>
</dbReference>
<dbReference type="GO" id="GO:0030001">
    <property type="term" value="P:metal ion transport"/>
    <property type="evidence" value="ECO:0007669"/>
    <property type="project" value="InterPro"/>
</dbReference>
<evidence type="ECO:0000256" key="7">
    <source>
        <dbReference type="SAM" id="MobiDB-lite"/>
    </source>
</evidence>
<dbReference type="InterPro" id="IPR006127">
    <property type="entry name" value="ZnuA-like"/>
</dbReference>
<proteinExistence type="inferred from homology"/>
<dbReference type="OrthoDB" id="9793396at2"/>
<evidence type="ECO:0000313" key="10">
    <source>
        <dbReference type="Proteomes" id="UP000019805"/>
    </source>
</evidence>
<keyword evidence="10" id="KW-1185">Reference proteome</keyword>
<dbReference type="InterPro" id="IPR006128">
    <property type="entry name" value="Lipoprotein_PsaA-like"/>
</dbReference>
<dbReference type="eggNOG" id="COG0803">
    <property type="taxonomic scope" value="Bacteria"/>
</dbReference>
<comment type="subcellular location">
    <subcellularLocation>
        <location evidence="1">Cell envelope</location>
    </subcellularLocation>
</comment>
<dbReference type="PATRIC" id="fig|1437824.5.peg.1202"/>
<feature type="region of interest" description="Disordered" evidence="7">
    <location>
        <begin position="124"/>
        <end position="178"/>
    </location>
</feature>
<evidence type="ECO:0000256" key="5">
    <source>
        <dbReference type="ARBA" id="ARBA00022729"/>
    </source>
</evidence>
<accession>W8X3D2</accession>
<dbReference type="PANTHER" id="PTHR42953">
    <property type="entry name" value="HIGH-AFFINITY ZINC UPTAKE SYSTEM PROTEIN ZNUA-RELATED"/>
    <property type="match status" value="1"/>
</dbReference>
<dbReference type="InterPro" id="IPR050492">
    <property type="entry name" value="Bact_metal-bind_prot9"/>
</dbReference>
<dbReference type="GO" id="GO:0046872">
    <property type="term" value="F:metal ion binding"/>
    <property type="evidence" value="ECO:0007669"/>
    <property type="project" value="UniProtKB-KW"/>
</dbReference>
<keyword evidence="3 6" id="KW-0813">Transport</keyword>
<comment type="similarity">
    <text evidence="2 6">Belongs to the bacterial solute-binding protein 9 family.</text>
</comment>
<keyword evidence="4" id="KW-0479">Metal-binding</keyword>
<dbReference type="PRINTS" id="PR00691">
    <property type="entry name" value="ADHESINB"/>
</dbReference>
<dbReference type="HOGENOM" id="CLU_016838_1_1_4"/>
<dbReference type="InterPro" id="IPR006129">
    <property type="entry name" value="AdhesinB"/>
</dbReference>
<gene>
    <name evidence="9" type="ORF">BN940_06086</name>
</gene>
<evidence type="ECO:0000256" key="3">
    <source>
        <dbReference type="ARBA" id="ARBA00022448"/>
    </source>
</evidence>
<dbReference type="PRINTS" id="PR00690">
    <property type="entry name" value="ADHESNFAMILY"/>
</dbReference>
<name>W8X3D2_CASD6</name>
<dbReference type="GO" id="GO:0030313">
    <property type="term" value="C:cell envelope"/>
    <property type="evidence" value="ECO:0007669"/>
    <property type="project" value="UniProtKB-SubCell"/>
</dbReference>
<evidence type="ECO:0000313" key="9">
    <source>
        <dbReference type="EMBL" id="CDM23686.1"/>
    </source>
</evidence>
<dbReference type="AlphaFoldDB" id="W8X3D2"/>